<dbReference type="GO" id="GO:0032982">
    <property type="term" value="C:myosin filament"/>
    <property type="evidence" value="ECO:0007669"/>
    <property type="project" value="TreeGrafter"/>
</dbReference>
<feature type="region of interest" description="Disordered" evidence="3">
    <location>
        <begin position="254"/>
        <end position="305"/>
    </location>
</feature>
<feature type="domain" description="Myosin tail" evidence="4">
    <location>
        <begin position="9"/>
        <end position="207"/>
    </location>
</feature>
<keyword evidence="1 2" id="KW-0175">Coiled coil</keyword>
<dbReference type="Gene3D" id="6.10.250.2420">
    <property type="match status" value="1"/>
</dbReference>
<organism evidence="5 6">
    <name type="scientific">Zoarces viviparus</name>
    <name type="common">Viviparous eelpout</name>
    <name type="synonym">Blennius viviparus</name>
    <dbReference type="NCBI Taxonomy" id="48416"/>
    <lineage>
        <taxon>Eukaryota</taxon>
        <taxon>Metazoa</taxon>
        <taxon>Chordata</taxon>
        <taxon>Craniata</taxon>
        <taxon>Vertebrata</taxon>
        <taxon>Euteleostomi</taxon>
        <taxon>Actinopterygii</taxon>
        <taxon>Neopterygii</taxon>
        <taxon>Teleostei</taxon>
        <taxon>Neoteleostei</taxon>
        <taxon>Acanthomorphata</taxon>
        <taxon>Eupercaria</taxon>
        <taxon>Perciformes</taxon>
        <taxon>Cottioidei</taxon>
        <taxon>Zoarcales</taxon>
        <taxon>Zoarcidae</taxon>
        <taxon>Zoarcinae</taxon>
        <taxon>Zoarces</taxon>
    </lineage>
</organism>
<evidence type="ECO:0000256" key="2">
    <source>
        <dbReference type="SAM" id="Coils"/>
    </source>
</evidence>
<feature type="coiled-coil region" evidence="2">
    <location>
        <begin position="1"/>
        <end position="98"/>
    </location>
</feature>
<gene>
    <name evidence="5" type="ORF">VZT92_013089</name>
</gene>
<dbReference type="Pfam" id="PF01576">
    <property type="entry name" value="Myosin_tail_1"/>
    <property type="match status" value="1"/>
</dbReference>
<dbReference type="GO" id="GO:0000146">
    <property type="term" value="F:microfilament motor activity"/>
    <property type="evidence" value="ECO:0007669"/>
    <property type="project" value="TreeGrafter"/>
</dbReference>
<dbReference type="Proteomes" id="UP001488805">
    <property type="component" value="Unassembled WGS sequence"/>
</dbReference>
<keyword evidence="6" id="KW-1185">Reference proteome</keyword>
<dbReference type="Gene3D" id="1.20.5.340">
    <property type="match status" value="2"/>
</dbReference>
<feature type="compositionally biased region" description="Basic and acidic residues" evidence="3">
    <location>
        <begin position="143"/>
        <end position="171"/>
    </location>
</feature>
<evidence type="ECO:0000256" key="3">
    <source>
        <dbReference type="SAM" id="MobiDB-lite"/>
    </source>
</evidence>
<dbReference type="PANTHER" id="PTHR45615:SF44">
    <property type="entry name" value="MYOSIN HEAVY CHAIN 4-RELATED"/>
    <property type="match status" value="1"/>
</dbReference>
<dbReference type="InterPro" id="IPR002928">
    <property type="entry name" value="Myosin_tail"/>
</dbReference>
<feature type="region of interest" description="Disordered" evidence="3">
    <location>
        <begin position="142"/>
        <end position="187"/>
    </location>
</feature>
<name>A0AAW1F2I2_ZOAVI</name>
<accession>A0AAW1F2I2</accession>
<dbReference type="FunFam" id="1.20.5.340:FF:000006">
    <property type="entry name" value="Myosin heavy chain"/>
    <property type="match status" value="1"/>
</dbReference>
<dbReference type="GO" id="GO:0051015">
    <property type="term" value="F:actin filament binding"/>
    <property type="evidence" value="ECO:0007669"/>
    <property type="project" value="TreeGrafter"/>
</dbReference>
<evidence type="ECO:0000313" key="6">
    <source>
        <dbReference type="Proteomes" id="UP001488805"/>
    </source>
</evidence>
<reference evidence="5 6" key="1">
    <citation type="journal article" date="2024" name="Genome Biol. Evol.">
        <title>Chromosome-level genome assembly of the viviparous eelpout Zoarces viviparus.</title>
        <authorList>
            <person name="Fuhrmann N."/>
            <person name="Brasseur M.V."/>
            <person name="Bakowski C.E."/>
            <person name="Podsiadlowski L."/>
            <person name="Prost S."/>
            <person name="Krehenwinkel H."/>
            <person name="Mayer C."/>
        </authorList>
    </citation>
    <scope>NUCLEOTIDE SEQUENCE [LARGE SCALE GENOMIC DNA]</scope>
    <source>
        <strain evidence="5">NO-MEL_2022_Ind0_liver</strain>
    </source>
</reference>
<sequence>MTSQDETIVKLTKEKKALQEAHQQTLDDLQAEEDKVNCLTKAKTKLEQQVDDIDGSLEQERKLCMDLERSKRKLKGDLKLAHESIMDLENDKQQSDENIKKRDFEMSQLLGKIEDEQSLGVQLHKKIKEPQARIEELEEEIEAERAARDKVEKQRSDLSRELEEISERLEEAGGATSAQIEMSKKREAEFQKLHRDLEESTLQHEATAAAQSIAESKGNLEKICHSLEDQLSELKTQNEEHVRQLNEVNVQRSRLWTENGSGGQVKSYKRQSDEAEEQANSHLSRYRKVQHEMEEAEERADIAESQVNKLRAKSREIVRGKEGEE</sequence>
<evidence type="ECO:0000256" key="1">
    <source>
        <dbReference type="ARBA" id="ARBA00023054"/>
    </source>
</evidence>
<dbReference type="SUPFAM" id="SSF90257">
    <property type="entry name" value="Myosin rod fragments"/>
    <property type="match status" value="3"/>
</dbReference>
<comment type="caution">
    <text evidence="5">The sequence shown here is derived from an EMBL/GenBank/DDBJ whole genome shotgun (WGS) entry which is preliminary data.</text>
</comment>
<dbReference type="GO" id="GO:0016460">
    <property type="term" value="C:myosin II complex"/>
    <property type="evidence" value="ECO:0007669"/>
    <property type="project" value="TreeGrafter"/>
</dbReference>
<dbReference type="EMBL" id="JBCEZU010000111">
    <property type="protein sequence ID" value="KAK9528964.1"/>
    <property type="molecule type" value="Genomic_DNA"/>
</dbReference>
<dbReference type="AlphaFoldDB" id="A0AAW1F2I2"/>
<dbReference type="PANTHER" id="PTHR45615">
    <property type="entry name" value="MYOSIN HEAVY CHAIN, NON-MUSCLE"/>
    <property type="match status" value="1"/>
</dbReference>
<protein>
    <recommendedName>
        <fullName evidence="4">Myosin tail domain-containing protein</fullName>
    </recommendedName>
</protein>
<proteinExistence type="predicted"/>
<dbReference type="GO" id="GO:0005737">
    <property type="term" value="C:cytoplasm"/>
    <property type="evidence" value="ECO:0007669"/>
    <property type="project" value="TreeGrafter"/>
</dbReference>
<evidence type="ECO:0000259" key="4">
    <source>
        <dbReference type="Pfam" id="PF01576"/>
    </source>
</evidence>
<evidence type="ECO:0000313" key="5">
    <source>
        <dbReference type="EMBL" id="KAK9528964.1"/>
    </source>
</evidence>